<dbReference type="InterPro" id="IPR020806">
    <property type="entry name" value="PKS_PP-bd"/>
</dbReference>
<dbReference type="Pfam" id="PF00550">
    <property type="entry name" value="PP-binding"/>
    <property type="match status" value="1"/>
</dbReference>
<sequence>MTTETTLCAPIPDASWASEDGLAAVNALIKGRLRDYLKVHQPDFAEEIHDNLSFDYIGLDSVARVELVAALERHLDIALDPTAAYDFVTVGALARFVWSELSGESLDLKATLGV</sequence>
<dbReference type="Gene3D" id="1.10.1200.10">
    <property type="entry name" value="ACP-like"/>
    <property type="match status" value="1"/>
</dbReference>
<keyword evidence="1" id="KW-0596">Phosphopantetheine</keyword>
<dbReference type="PROSITE" id="PS50075">
    <property type="entry name" value="CARRIER"/>
    <property type="match status" value="1"/>
</dbReference>
<dbReference type="SMART" id="SM01294">
    <property type="entry name" value="PKS_PP_betabranch"/>
    <property type="match status" value="1"/>
</dbReference>
<evidence type="ECO:0000259" key="3">
    <source>
        <dbReference type="PROSITE" id="PS50075"/>
    </source>
</evidence>
<keyword evidence="2" id="KW-0597">Phosphoprotein</keyword>
<dbReference type="InterPro" id="IPR009081">
    <property type="entry name" value="PP-bd_ACP"/>
</dbReference>
<name>A0A177SVS1_PSEPU</name>
<dbReference type="InterPro" id="IPR036736">
    <property type="entry name" value="ACP-like_sf"/>
</dbReference>
<evidence type="ECO:0000256" key="2">
    <source>
        <dbReference type="ARBA" id="ARBA00022553"/>
    </source>
</evidence>
<reference evidence="4 5" key="1">
    <citation type="submission" date="2016-03" db="EMBL/GenBank/DDBJ databases">
        <title>Draft Genome Assembly of Pseudomonas putida strain CBF10-2.</title>
        <authorList>
            <person name="Iyer R.S."/>
            <person name="Damania A."/>
        </authorList>
    </citation>
    <scope>NUCLEOTIDE SEQUENCE [LARGE SCALE GENOMIC DNA]</scope>
    <source>
        <strain evidence="4 5">CBF10-2</strain>
    </source>
</reference>
<organism evidence="4 5">
    <name type="scientific">Pseudomonas putida</name>
    <name type="common">Arthrobacter siderocapsulatus</name>
    <dbReference type="NCBI Taxonomy" id="303"/>
    <lineage>
        <taxon>Bacteria</taxon>
        <taxon>Pseudomonadati</taxon>
        <taxon>Pseudomonadota</taxon>
        <taxon>Gammaproteobacteria</taxon>
        <taxon>Pseudomonadales</taxon>
        <taxon>Pseudomonadaceae</taxon>
        <taxon>Pseudomonas</taxon>
    </lineage>
</organism>
<dbReference type="Proteomes" id="UP000077752">
    <property type="component" value="Unassembled WGS sequence"/>
</dbReference>
<proteinExistence type="predicted"/>
<comment type="caution">
    <text evidence="4">The sequence shown here is derived from an EMBL/GenBank/DDBJ whole genome shotgun (WGS) entry which is preliminary data.</text>
</comment>
<dbReference type="SMART" id="SM00823">
    <property type="entry name" value="PKS_PP"/>
    <property type="match status" value="1"/>
</dbReference>
<feature type="domain" description="Carrier" evidence="3">
    <location>
        <begin position="23"/>
        <end position="101"/>
    </location>
</feature>
<protein>
    <recommendedName>
        <fullName evidence="3">Carrier domain-containing protein</fullName>
    </recommendedName>
</protein>
<gene>
    <name evidence="4" type="ORF">AYO28_09095</name>
</gene>
<dbReference type="EMBL" id="LUCV01000006">
    <property type="protein sequence ID" value="OAI94391.1"/>
    <property type="molecule type" value="Genomic_DNA"/>
</dbReference>
<dbReference type="AlphaFoldDB" id="A0A177SVS1"/>
<evidence type="ECO:0000313" key="4">
    <source>
        <dbReference type="EMBL" id="OAI94391.1"/>
    </source>
</evidence>
<dbReference type="GO" id="GO:0031177">
    <property type="term" value="F:phosphopantetheine binding"/>
    <property type="evidence" value="ECO:0007669"/>
    <property type="project" value="InterPro"/>
</dbReference>
<dbReference type="SUPFAM" id="SSF47336">
    <property type="entry name" value="ACP-like"/>
    <property type="match status" value="1"/>
</dbReference>
<evidence type="ECO:0000313" key="5">
    <source>
        <dbReference type="Proteomes" id="UP000077752"/>
    </source>
</evidence>
<accession>A0A177SVS1</accession>
<evidence type="ECO:0000256" key="1">
    <source>
        <dbReference type="ARBA" id="ARBA00022450"/>
    </source>
</evidence>
<dbReference type="RefSeq" id="WP_064301679.1">
    <property type="nucleotide sequence ID" value="NZ_LUCV01000006.1"/>
</dbReference>